<dbReference type="eggNOG" id="COG3618">
    <property type="taxonomic scope" value="Bacteria"/>
</dbReference>
<name>N6X4P9_9GAMM</name>
<dbReference type="Pfam" id="PF04909">
    <property type="entry name" value="Amidohydro_2"/>
    <property type="match status" value="1"/>
</dbReference>
<gene>
    <name evidence="3" type="ORF">J057_11891</name>
</gene>
<evidence type="ECO:0000259" key="2">
    <source>
        <dbReference type="Pfam" id="PF04909"/>
    </source>
</evidence>
<dbReference type="HOGENOM" id="CLU_064039_2_1_6"/>
<dbReference type="InterPro" id="IPR032466">
    <property type="entry name" value="Metal_Hydrolase"/>
</dbReference>
<evidence type="ECO:0000313" key="3">
    <source>
        <dbReference type="EMBL" id="ENO16053.1"/>
    </source>
</evidence>
<evidence type="ECO:0000256" key="1">
    <source>
        <dbReference type="SAM" id="MobiDB-lite"/>
    </source>
</evidence>
<dbReference type="EMBL" id="APLQ01000011">
    <property type="protein sequence ID" value="ENO16053.1"/>
    <property type="molecule type" value="Genomic_DNA"/>
</dbReference>
<reference evidence="3 4" key="1">
    <citation type="journal article" date="2013" name="Genome Announc.">
        <title>Genome Sequence of the Polycyclic Aromatic Hydrocarbon-Degrading Bacterium Strain Marinobacter nanhaiticus D15-8WT.</title>
        <authorList>
            <person name="Cui Z."/>
            <person name="Gao W."/>
            <person name="Li Q."/>
            <person name="Xu G."/>
            <person name="Zheng L."/>
        </authorList>
    </citation>
    <scope>NUCLEOTIDE SEQUENCE [LARGE SCALE GENOMIC DNA]</scope>
    <source>
        <strain evidence="3 4">D15-8W</strain>
    </source>
</reference>
<dbReference type="PATRIC" id="fig|626887.3.peg.2383"/>
<dbReference type="PANTHER" id="PTHR35563:SF2">
    <property type="entry name" value="BARREL METAL-DEPENDENT HYDROLASE, PUTATIVE (AFU_ORTHOLOGUE AFUA_1G16240)-RELATED"/>
    <property type="match status" value="1"/>
</dbReference>
<dbReference type="AlphaFoldDB" id="N6X4P9"/>
<dbReference type="STRING" id="626887.J057_11891"/>
<dbReference type="PANTHER" id="PTHR35563">
    <property type="entry name" value="BARREL METAL-DEPENDENT HYDROLASE, PUTATIVE (AFU_ORTHOLOGUE AFUA_1G16240)-RELATED"/>
    <property type="match status" value="1"/>
</dbReference>
<proteinExistence type="predicted"/>
<organism evidence="3 4">
    <name type="scientific">Marinobacter nanhaiticus D15-8W</name>
    <dbReference type="NCBI Taxonomy" id="626887"/>
    <lineage>
        <taxon>Bacteria</taxon>
        <taxon>Pseudomonadati</taxon>
        <taxon>Pseudomonadota</taxon>
        <taxon>Gammaproteobacteria</taxon>
        <taxon>Pseudomonadales</taxon>
        <taxon>Marinobacteraceae</taxon>
        <taxon>Marinobacter</taxon>
    </lineage>
</organism>
<protein>
    <submittedName>
        <fullName evidence="3">Amidohydrolase</fullName>
    </submittedName>
</protein>
<dbReference type="Proteomes" id="UP000013165">
    <property type="component" value="Unassembled WGS sequence"/>
</dbReference>
<comment type="caution">
    <text evidence="3">The sequence shown here is derived from an EMBL/GenBank/DDBJ whole genome shotgun (WGS) entry which is preliminary data.</text>
</comment>
<dbReference type="RefSeq" id="WP_004580343.1">
    <property type="nucleotide sequence ID" value="NZ_AP028878.1"/>
</dbReference>
<dbReference type="Gene3D" id="3.20.20.140">
    <property type="entry name" value="Metal-dependent hydrolases"/>
    <property type="match status" value="1"/>
</dbReference>
<dbReference type="SUPFAM" id="SSF51556">
    <property type="entry name" value="Metallo-dependent hydrolases"/>
    <property type="match status" value="1"/>
</dbReference>
<dbReference type="InterPro" id="IPR006680">
    <property type="entry name" value="Amidohydro-rel"/>
</dbReference>
<keyword evidence="4" id="KW-1185">Reference proteome</keyword>
<accession>N6X4P9</accession>
<feature type="domain" description="Amidohydrolase-related" evidence="2">
    <location>
        <begin position="26"/>
        <end position="287"/>
    </location>
</feature>
<sequence length="292" mass="32343">MSEIPANTRPLDGQPPRLKTPAGATDCHIHLYLPGYEAQPGGPKIPELATVEDYRKLQQWLSLDRVVVTQPNAYQRDNSALLVALDQLGPDAARGVAAVTPDTTDSDLKVWHDKGVRGARIMNLPFGAVTNDDMLAVEKRIRPLGWHLMVQFNGVKLNEYLDNLKRIEGEYIIDHIGKFMPPVAADDARVDEILRLMDRGNAWFKICAGYEASQTGGPHYADVGAIAKRVIAHAPERIIWGTNWPHVGVSRDDYPSDTAQLDVLLDWATPEQRQKILVDNPAKLYGFGAVKA</sequence>
<feature type="region of interest" description="Disordered" evidence="1">
    <location>
        <begin position="1"/>
        <end position="23"/>
    </location>
</feature>
<evidence type="ECO:0000313" key="4">
    <source>
        <dbReference type="Proteomes" id="UP000013165"/>
    </source>
</evidence>
<keyword evidence="3" id="KW-0378">Hydrolase</keyword>
<dbReference type="OrthoDB" id="9787654at2"/>
<dbReference type="GO" id="GO:0016787">
    <property type="term" value="F:hydrolase activity"/>
    <property type="evidence" value="ECO:0007669"/>
    <property type="project" value="UniProtKB-KW"/>
</dbReference>
<dbReference type="InterPro" id="IPR052358">
    <property type="entry name" value="Aro_Compnd_Degr_Hydrolases"/>
</dbReference>